<feature type="binding site" evidence="4">
    <location>
        <begin position="131"/>
        <end position="139"/>
    </location>
    <ligand>
        <name>ATP</name>
        <dbReference type="ChEBI" id="CHEBI:30616"/>
    </ligand>
</feature>
<evidence type="ECO:0000256" key="1">
    <source>
        <dbReference type="ARBA" id="ARBA00010638"/>
    </source>
</evidence>
<evidence type="ECO:0000313" key="6">
    <source>
        <dbReference type="EMBL" id="MBO8434022.1"/>
    </source>
</evidence>
<sequence length="188" mass="21866">MSVELRKTMLEKRSRLSKEEVREKSLNISEKLFNLKKYIEAETLFIYINFGNEVITTDIIEKAWADKKRVVAPISLKNRDMYFVEIKDFSNMVRKKIGTLEPNVDRSKEVIPDSKSLFIVPGSVFDLSLNRWGYGGGYYDTYIEKYGVKNTIGVCYDFQLLDSIEVKANDKKMKYILTEKRMVGGDNE</sequence>
<dbReference type="InterPro" id="IPR024185">
    <property type="entry name" value="FTHF_cligase-like_sf"/>
</dbReference>
<dbReference type="EMBL" id="JADIMX010000034">
    <property type="protein sequence ID" value="MBO8434022.1"/>
    <property type="molecule type" value="Genomic_DNA"/>
</dbReference>
<comment type="cofactor">
    <cofactor evidence="5">
        <name>Mg(2+)</name>
        <dbReference type="ChEBI" id="CHEBI:18420"/>
    </cofactor>
</comment>
<dbReference type="GO" id="GO:0009396">
    <property type="term" value="P:folic acid-containing compound biosynthetic process"/>
    <property type="evidence" value="ECO:0007669"/>
    <property type="project" value="TreeGrafter"/>
</dbReference>
<protein>
    <recommendedName>
        <fullName evidence="5">5-formyltetrahydrofolate cyclo-ligase</fullName>
        <ecNumber evidence="5">6.3.3.2</ecNumber>
    </recommendedName>
</protein>
<dbReference type="AlphaFoldDB" id="A0A9D9DVM5"/>
<evidence type="ECO:0000313" key="7">
    <source>
        <dbReference type="Proteomes" id="UP000823611"/>
    </source>
</evidence>
<keyword evidence="5" id="KW-0460">Magnesium</keyword>
<evidence type="ECO:0000256" key="2">
    <source>
        <dbReference type="ARBA" id="ARBA00022741"/>
    </source>
</evidence>
<dbReference type="EC" id="6.3.3.2" evidence="5"/>
<organism evidence="6 7">
    <name type="scientific">Candidatus Fimicola merdigallinarum</name>
    <dbReference type="NCBI Taxonomy" id="2840819"/>
    <lineage>
        <taxon>Bacteria</taxon>
        <taxon>Bacillati</taxon>
        <taxon>Bacillota</taxon>
        <taxon>Clostridia</taxon>
        <taxon>Lachnospirales</taxon>
        <taxon>Lachnospiraceae</taxon>
        <taxon>Lachnospiraceae incertae sedis</taxon>
        <taxon>Candidatus Fimicola</taxon>
    </lineage>
</organism>
<dbReference type="NCBIfam" id="TIGR02727">
    <property type="entry name" value="MTHFS_bact"/>
    <property type="match status" value="1"/>
</dbReference>
<gene>
    <name evidence="6" type="ORF">IAC55_01705</name>
</gene>
<feature type="binding site" evidence="4">
    <location>
        <position position="53"/>
    </location>
    <ligand>
        <name>substrate</name>
    </ligand>
</feature>
<dbReference type="PANTHER" id="PTHR23407:SF1">
    <property type="entry name" value="5-FORMYLTETRAHYDROFOLATE CYCLO-LIGASE"/>
    <property type="match status" value="1"/>
</dbReference>
<dbReference type="InterPro" id="IPR037171">
    <property type="entry name" value="NagB/RpiA_transferase-like"/>
</dbReference>
<comment type="caution">
    <text evidence="6">The sequence shown here is derived from an EMBL/GenBank/DDBJ whole genome shotgun (WGS) entry which is preliminary data.</text>
</comment>
<dbReference type="PIRSF" id="PIRSF006806">
    <property type="entry name" value="FTHF_cligase"/>
    <property type="match status" value="1"/>
</dbReference>
<dbReference type="GO" id="GO:0035999">
    <property type="term" value="P:tetrahydrofolate interconversion"/>
    <property type="evidence" value="ECO:0007669"/>
    <property type="project" value="TreeGrafter"/>
</dbReference>
<dbReference type="Proteomes" id="UP000823611">
    <property type="component" value="Unassembled WGS sequence"/>
</dbReference>
<evidence type="ECO:0000256" key="4">
    <source>
        <dbReference type="PIRSR" id="PIRSR006806-1"/>
    </source>
</evidence>
<keyword evidence="3 4" id="KW-0067">ATP-binding</keyword>
<keyword evidence="2 4" id="KW-0547">Nucleotide-binding</keyword>
<reference evidence="6" key="2">
    <citation type="journal article" date="2021" name="PeerJ">
        <title>Extensive microbial diversity within the chicken gut microbiome revealed by metagenomics and culture.</title>
        <authorList>
            <person name="Gilroy R."/>
            <person name="Ravi A."/>
            <person name="Getino M."/>
            <person name="Pursley I."/>
            <person name="Horton D.L."/>
            <person name="Alikhan N.F."/>
            <person name="Baker D."/>
            <person name="Gharbi K."/>
            <person name="Hall N."/>
            <person name="Watson M."/>
            <person name="Adriaenssens E.M."/>
            <person name="Foster-Nyarko E."/>
            <person name="Jarju S."/>
            <person name="Secka A."/>
            <person name="Antonio M."/>
            <person name="Oren A."/>
            <person name="Chaudhuri R.R."/>
            <person name="La Ragione R."/>
            <person name="Hildebrand F."/>
            <person name="Pallen M.J."/>
        </authorList>
    </citation>
    <scope>NUCLEOTIDE SEQUENCE</scope>
    <source>
        <strain evidence="6">F6-4510</strain>
    </source>
</reference>
<dbReference type="PANTHER" id="PTHR23407">
    <property type="entry name" value="ATPASE INHIBITOR/5-FORMYLTETRAHYDROFOLATE CYCLO-LIGASE"/>
    <property type="match status" value="1"/>
</dbReference>
<evidence type="ECO:0000256" key="5">
    <source>
        <dbReference type="RuleBase" id="RU361279"/>
    </source>
</evidence>
<evidence type="ECO:0000256" key="3">
    <source>
        <dbReference type="ARBA" id="ARBA00022840"/>
    </source>
</evidence>
<keyword evidence="6" id="KW-0436">Ligase</keyword>
<accession>A0A9D9DVM5</accession>
<comment type="catalytic activity">
    <reaction evidence="5">
        <text>(6S)-5-formyl-5,6,7,8-tetrahydrofolate + ATP = (6R)-5,10-methenyltetrahydrofolate + ADP + phosphate</text>
        <dbReference type="Rhea" id="RHEA:10488"/>
        <dbReference type="ChEBI" id="CHEBI:30616"/>
        <dbReference type="ChEBI" id="CHEBI:43474"/>
        <dbReference type="ChEBI" id="CHEBI:57455"/>
        <dbReference type="ChEBI" id="CHEBI:57457"/>
        <dbReference type="ChEBI" id="CHEBI:456216"/>
        <dbReference type="EC" id="6.3.3.2"/>
    </reaction>
</comment>
<dbReference type="GO" id="GO:0046872">
    <property type="term" value="F:metal ion binding"/>
    <property type="evidence" value="ECO:0007669"/>
    <property type="project" value="UniProtKB-KW"/>
</dbReference>
<dbReference type="Gene3D" id="3.40.50.10420">
    <property type="entry name" value="NagB/RpiA/CoA transferase-like"/>
    <property type="match status" value="1"/>
</dbReference>
<keyword evidence="5" id="KW-0479">Metal-binding</keyword>
<reference evidence="6" key="1">
    <citation type="submission" date="2020-10" db="EMBL/GenBank/DDBJ databases">
        <authorList>
            <person name="Gilroy R."/>
        </authorList>
    </citation>
    <scope>NUCLEOTIDE SEQUENCE</scope>
    <source>
        <strain evidence="6">F6-4510</strain>
    </source>
</reference>
<dbReference type="InterPro" id="IPR002698">
    <property type="entry name" value="FTHF_cligase"/>
</dbReference>
<dbReference type="GO" id="GO:0030272">
    <property type="term" value="F:5-formyltetrahydrofolate cyclo-ligase activity"/>
    <property type="evidence" value="ECO:0007669"/>
    <property type="project" value="UniProtKB-EC"/>
</dbReference>
<name>A0A9D9DVM5_9FIRM</name>
<dbReference type="SUPFAM" id="SSF100950">
    <property type="entry name" value="NagB/RpiA/CoA transferase-like"/>
    <property type="match status" value="1"/>
</dbReference>
<comment type="similarity">
    <text evidence="1 5">Belongs to the 5-formyltetrahydrofolate cyclo-ligase family.</text>
</comment>
<proteinExistence type="inferred from homology"/>
<feature type="binding site" evidence="4">
    <location>
        <position position="48"/>
    </location>
    <ligand>
        <name>substrate</name>
    </ligand>
</feature>
<dbReference type="Pfam" id="PF01812">
    <property type="entry name" value="5-FTHF_cyc-lig"/>
    <property type="match status" value="1"/>
</dbReference>
<dbReference type="GO" id="GO:0005524">
    <property type="term" value="F:ATP binding"/>
    <property type="evidence" value="ECO:0007669"/>
    <property type="project" value="UniProtKB-KW"/>
</dbReference>